<evidence type="ECO:0000256" key="2">
    <source>
        <dbReference type="ARBA" id="ARBA00022475"/>
    </source>
</evidence>
<evidence type="ECO:0000256" key="1">
    <source>
        <dbReference type="ARBA" id="ARBA00004651"/>
    </source>
</evidence>
<dbReference type="GO" id="GO:0004930">
    <property type="term" value="F:G protein-coupled receptor activity"/>
    <property type="evidence" value="ECO:0007669"/>
    <property type="project" value="InterPro"/>
</dbReference>
<comment type="subcellular location">
    <subcellularLocation>
        <location evidence="1">Cell membrane</location>
        <topology evidence="1">Multi-pass membrane protein</topology>
    </subcellularLocation>
</comment>
<feature type="transmembrane region" description="Helical" evidence="7">
    <location>
        <begin position="12"/>
        <end position="31"/>
    </location>
</feature>
<evidence type="ECO:0000313" key="11">
    <source>
        <dbReference type="WBParaSite" id="TTAC_0000508301-mRNA-1"/>
    </source>
</evidence>
<dbReference type="InterPro" id="IPR000276">
    <property type="entry name" value="GPCR_Rhodpsn"/>
</dbReference>
<dbReference type="OrthoDB" id="5975505at2759"/>
<dbReference type="InterPro" id="IPR017452">
    <property type="entry name" value="GPCR_Rhodpsn_7TM"/>
</dbReference>
<dbReference type="SUPFAM" id="SSF81321">
    <property type="entry name" value="Family A G protein-coupled receptor-like"/>
    <property type="match status" value="1"/>
</dbReference>
<proteinExistence type="predicted"/>
<name>A0A0R3WWE3_HYDTA</name>
<sequence length="192" mass="21769">MRRLIRRSLAKKIIAIIWIVSALLFIPWAYYFRLSQAPDGIINCREFWPSVTADRAYFLGVVTLLVYTTPLIFMAYCYCSIIFRVWMRVHKAQTTTTTTGTTTVTATSTATNSDESRIITKVPHTRYSPPPMHPPLEPIQGGGGASETSRYVGNQHTEAKRVDSYATLRKTLVKMYVRIFLATNVKEGGKKR</sequence>
<dbReference type="STRING" id="6205.A0A0R3WWE3"/>
<gene>
    <name evidence="9" type="ORF">TTAC_LOCUS5068</name>
</gene>
<accession>A0A0R3WWE3</accession>
<keyword evidence="5 7" id="KW-0472">Membrane</keyword>
<dbReference type="AlphaFoldDB" id="A0A0R3WWE3"/>
<evidence type="ECO:0000259" key="8">
    <source>
        <dbReference type="PROSITE" id="PS50262"/>
    </source>
</evidence>
<dbReference type="Proteomes" id="UP000274429">
    <property type="component" value="Unassembled WGS sequence"/>
</dbReference>
<keyword evidence="4 7" id="KW-1133">Transmembrane helix</keyword>
<dbReference type="Gene3D" id="1.20.1070.10">
    <property type="entry name" value="Rhodopsin 7-helix transmembrane proteins"/>
    <property type="match status" value="1"/>
</dbReference>
<keyword evidence="10" id="KW-1185">Reference proteome</keyword>
<dbReference type="PROSITE" id="PS50262">
    <property type="entry name" value="G_PROTEIN_RECEP_F1_2"/>
    <property type="match status" value="1"/>
</dbReference>
<reference evidence="11" key="1">
    <citation type="submission" date="2017-02" db="UniProtKB">
        <authorList>
            <consortium name="WormBaseParasite"/>
        </authorList>
    </citation>
    <scope>IDENTIFICATION</scope>
</reference>
<keyword evidence="3 7" id="KW-0812">Transmembrane</keyword>
<dbReference type="EMBL" id="UYWX01006128">
    <property type="protein sequence ID" value="VDM26189.1"/>
    <property type="molecule type" value="Genomic_DNA"/>
</dbReference>
<evidence type="ECO:0000313" key="9">
    <source>
        <dbReference type="EMBL" id="VDM26189.1"/>
    </source>
</evidence>
<evidence type="ECO:0000256" key="4">
    <source>
        <dbReference type="ARBA" id="ARBA00022989"/>
    </source>
</evidence>
<dbReference type="GO" id="GO:0005886">
    <property type="term" value="C:plasma membrane"/>
    <property type="evidence" value="ECO:0007669"/>
    <property type="project" value="UniProtKB-SubCell"/>
</dbReference>
<keyword evidence="2" id="KW-1003">Cell membrane</keyword>
<dbReference type="PANTHER" id="PTHR24241">
    <property type="entry name" value="NEUROPEPTIDE RECEPTOR-RELATED G-PROTEIN COUPLED RECEPTOR"/>
    <property type="match status" value="1"/>
</dbReference>
<evidence type="ECO:0000256" key="5">
    <source>
        <dbReference type="ARBA" id="ARBA00023136"/>
    </source>
</evidence>
<evidence type="ECO:0000256" key="3">
    <source>
        <dbReference type="ARBA" id="ARBA00022692"/>
    </source>
</evidence>
<feature type="transmembrane region" description="Helical" evidence="7">
    <location>
        <begin position="56"/>
        <end position="83"/>
    </location>
</feature>
<keyword evidence="6" id="KW-0675">Receptor</keyword>
<reference evidence="9 10" key="2">
    <citation type="submission" date="2018-11" db="EMBL/GenBank/DDBJ databases">
        <authorList>
            <consortium name="Pathogen Informatics"/>
        </authorList>
    </citation>
    <scope>NUCLEOTIDE SEQUENCE [LARGE SCALE GENOMIC DNA]</scope>
</reference>
<protein>
    <submittedName>
        <fullName evidence="11">G_PROTEIN_RECEP_F1_2 domain-containing protein</fullName>
    </submittedName>
</protein>
<evidence type="ECO:0000256" key="6">
    <source>
        <dbReference type="ARBA" id="ARBA00023170"/>
    </source>
</evidence>
<organism evidence="11">
    <name type="scientific">Hydatigena taeniaeformis</name>
    <name type="common">Feline tapeworm</name>
    <name type="synonym">Taenia taeniaeformis</name>
    <dbReference type="NCBI Taxonomy" id="6205"/>
    <lineage>
        <taxon>Eukaryota</taxon>
        <taxon>Metazoa</taxon>
        <taxon>Spiralia</taxon>
        <taxon>Lophotrochozoa</taxon>
        <taxon>Platyhelminthes</taxon>
        <taxon>Cestoda</taxon>
        <taxon>Eucestoda</taxon>
        <taxon>Cyclophyllidea</taxon>
        <taxon>Taeniidae</taxon>
        <taxon>Hydatigera</taxon>
    </lineage>
</organism>
<dbReference type="WBParaSite" id="TTAC_0000508301-mRNA-1">
    <property type="protein sequence ID" value="TTAC_0000508301-mRNA-1"/>
    <property type="gene ID" value="TTAC_0000508301"/>
</dbReference>
<evidence type="ECO:0000256" key="7">
    <source>
        <dbReference type="SAM" id="Phobius"/>
    </source>
</evidence>
<evidence type="ECO:0000313" key="10">
    <source>
        <dbReference type="Proteomes" id="UP000274429"/>
    </source>
</evidence>
<feature type="domain" description="G-protein coupled receptors family 1 profile" evidence="8">
    <location>
        <begin position="1"/>
        <end position="122"/>
    </location>
</feature>
<dbReference type="Pfam" id="PF00001">
    <property type="entry name" value="7tm_1"/>
    <property type="match status" value="1"/>
</dbReference>